<evidence type="ECO:0000313" key="3">
    <source>
        <dbReference type="Proteomes" id="UP000199664"/>
    </source>
</evidence>
<feature type="compositionally biased region" description="Polar residues" evidence="1">
    <location>
        <begin position="18"/>
        <end position="27"/>
    </location>
</feature>
<dbReference type="Proteomes" id="UP000199664">
    <property type="component" value="Unassembled WGS sequence"/>
</dbReference>
<name>A0A1H7GCT9_9HYPH</name>
<dbReference type="InterPro" id="IPR021293">
    <property type="entry name" value="DUF2865"/>
</dbReference>
<keyword evidence="3" id="KW-1185">Reference proteome</keyword>
<proteinExistence type="predicted"/>
<protein>
    <recommendedName>
        <fullName evidence="4">DUF2865 domain-containing protein</fullName>
    </recommendedName>
</protein>
<evidence type="ECO:0000313" key="2">
    <source>
        <dbReference type="EMBL" id="SEK34310.1"/>
    </source>
</evidence>
<accession>A0A1H7GCT9</accession>
<gene>
    <name evidence="2" type="ORF">SAMN04515666_101282</name>
</gene>
<feature type="region of interest" description="Disordered" evidence="1">
    <location>
        <begin position="10"/>
        <end position="33"/>
    </location>
</feature>
<dbReference type="RefSeq" id="WP_143079624.1">
    <property type="nucleotide sequence ID" value="NZ_FOAN01000001.1"/>
</dbReference>
<dbReference type="AlphaFoldDB" id="A0A1H7GCT9"/>
<organism evidence="2 3">
    <name type="scientific">Bosea lupini</name>
    <dbReference type="NCBI Taxonomy" id="1036779"/>
    <lineage>
        <taxon>Bacteria</taxon>
        <taxon>Pseudomonadati</taxon>
        <taxon>Pseudomonadota</taxon>
        <taxon>Alphaproteobacteria</taxon>
        <taxon>Hyphomicrobiales</taxon>
        <taxon>Boseaceae</taxon>
        <taxon>Bosea</taxon>
    </lineage>
</organism>
<sequence length="370" mass="40192">MLRVRNVDCLRSDPVPPTGSSSSTKVNSVPRGRSGGLRMVAMAGVGLALGASGTVLTVSLVQAEDDAGIRAFYREEATRRAERVPARAAYASVPVSAYAPARQTWSVPFFQQARPDGRLAPPPVELNPFKPVRAATRQVQQKPKLPPIRYDTVSGAADVTRTICVRLCDGFQAPIGHLRSQSDLRAHEALCQAANPGVPVKVFKVAAGAATIDDAVANDGKTYRQLPMAYAYERGADPACRPAIATAKDRRVSLLRDFTLRPGDSIVLDGRVRTFTGGKWPYNTADFRDFRGAPDLTASDRRQIDEKVGVSHREAQVRALRRQMRVREASLHDDSYASDADTLGLRGVLTPRDPIANPARVVLQTPFSRN</sequence>
<evidence type="ECO:0000256" key="1">
    <source>
        <dbReference type="SAM" id="MobiDB-lite"/>
    </source>
</evidence>
<dbReference type="STRING" id="1036779.SAMN04515666_101282"/>
<dbReference type="Pfam" id="PF11064">
    <property type="entry name" value="DUF2865"/>
    <property type="match status" value="1"/>
</dbReference>
<dbReference type="OrthoDB" id="7850882at2"/>
<evidence type="ECO:0008006" key="4">
    <source>
        <dbReference type="Google" id="ProtNLM"/>
    </source>
</evidence>
<dbReference type="EMBL" id="FOAN01000001">
    <property type="protein sequence ID" value="SEK34310.1"/>
    <property type="molecule type" value="Genomic_DNA"/>
</dbReference>
<reference evidence="3" key="1">
    <citation type="submission" date="2016-10" db="EMBL/GenBank/DDBJ databases">
        <authorList>
            <person name="Varghese N."/>
            <person name="Submissions S."/>
        </authorList>
    </citation>
    <scope>NUCLEOTIDE SEQUENCE [LARGE SCALE GENOMIC DNA]</scope>
    <source>
        <strain evidence="3">LMG 26383,CCUG 61248,R- 45681</strain>
    </source>
</reference>